<organism evidence="1 2">
    <name type="scientific">Acidipila rosea</name>
    <dbReference type="NCBI Taxonomy" id="768535"/>
    <lineage>
        <taxon>Bacteria</taxon>
        <taxon>Pseudomonadati</taxon>
        <taxon>Acidobacteriota</taxon>
        <taxon>Terriglobia</taxon>
        <taxon>Terriglobales</taxon>
        <taxon>Acidobacteriaceae</taxon>
        <taxon>Acidipila</taxon>
    </lineage>
</organism>
<dbReference type="OrthoDB" id="8686983at2"/>
<dbReference type="RefSeq" id="WP_131990826.1">
    <property type="nucleotide sequence ID" value="NZ_SMGK01000001.1"/>
</dbReference>
<dbReference type="EMBL" id="SMGK01000001">
    <property type="protein sequence ID" value="TCK75225.1"/>
    <property type="molecule type" value="Genomic_DNA"/>
</dbReference>
<reference evidence="1 2" key="1">
    <citation type="submission" date="2019-03" db="EMBL/GenBank/DDBJ databases">
        <title>Genomic Encyclopedia of Type Strains, Phase IV (KMG-IV): sequencing the most valuable type-strain genomes for metagenomic binning, comparative biology and taxonomic classification.</title>
        <authorList>
            <person name="Goeker M."/>
        </authorList>
    </citation>
    <scope>NUCLEOTIDE SEQUENCE [LARGE SCALE GENOMIC DNA]</scope>
    <source>
        <strain evidence="1 2">DSM 103428</strain>
    </source>
</reference>
<dbReference type="Proteomes" id="UP000295210">
    <property type="component" value="Unassembled WGS sequence"/>
</dbReference>
<proteinExistence type="predicted"/>
<name>A0A4R1LA51_9BACT</name>
<evidence type="ECO:0000313" key="1">
    <source>
        <dbReference type="EMBL" id="TCK75225.1"/>
    </source>
</evidence>
<evidence type="ECO:0000313" key="2">
    <source>
        <dbReference type="Proteomes" id="UP000295210"/>
    </source>
</evidence>
<accession>A0A4R1LA51</accession>
<dbReference type="InterPro" id="IPR025354">
    <property type="entry name" value="DUF4258"/>
</dbReference>
<gene>
    <name evidence="1" type="ORF">C7378_0205</name>
</gene>
<comment type="caution">
    <text evidence="1">The sequence shown here is derived from an EMBL/GenBank/DDBJ whole genome shotgun (WGS) entry which is preliminary data.</text>
</comment>
<sequence>MVPRLSKSDALKLLRECFKSGVVEYHPHFAQRCRERDVDPADAQFVLRKGIIYDEPELDVRFQEWRYKVEGKPPDREKRLKVVITFMERDEVLVITVMLDKR</sequence>
<keyword evidence="2" id="KW-1185">Reference proteome</keyword>
<dbReference type="AlphaFoldDB" id="A0A4R1LA51"/>
<protein>
    <submittedName>
        <fullName evidence="1">Uncharacterized protein DUF4258</fullName>
    </submittedName>
</protein>
<dbReference type="Pfam" id="PF14076">
    <property type="entry name" value="DUF4258"/>
    <property type="match status" value="1"/>
</dbReference>